<comment type="caution">
    <text evidence="1">The sequence shown here is derived from an EMBL/GenBank/DDBJ whole genome shotgun (WGS) entry which is preliminary data.</text>
</comment>
<reference evidence="1" key="1">
    <citation type="journal article" date="2014" name="Int. J. Syst. Evol. Microbiol.">
        <title>Complete genome sequence of Corynebacterium casei LMG S-19264T (=DSM 44701T), isolated from a smear-ripened cheese.</title>
        <authorList>
            <consortium name="US DOE Joint Genome Institute (JGI-PGF)"/>
            <person name="Walter F."/>
            <person name="Albersmeier A."/>
            <person name="Kalinowski J."/>
            <person name="Ruckert C."/>
        </authorList>
    </citation>
    <scope>NUCLEOTIDE SEQUENCE</scope>
    <source>
        <strain evidence="1">CGMCC 1.3617</strain>
    </source>
</reference>
<evidence type="ECO:0000313" key="2">
    <source>
        <dbReference type="Proteomes" id="UP000661507"/>
    </source>
</evidence>
<accession>A0A917NSU1</accession>
<dbReference type="EMBL" id="BMKW01000008">
    <property type="protein sequence ID" value="GGJ25263.1"/>
    <property type="molecule type" value="Genomic_DNA"/>
</dbReference>
<evidence type="ECO:0000313" key="1">
    <source>
        <dbReference type="EMBL" id="GGJ25263.1"/>
    </source>
</evidence>
<dbReference type="Proteomes" id="UP000661507">
    <property type="component" value="Unassembled WGS sequence"/>
</dbReference>
<name>A0A917NSU1_9PROT</name>
<protein>
    <submittedName>
        <fullName evidence="1">Uncharacterized protein</fullName>
    </submittedName>
</protein>
<proteinExistence type="predicted"/>
<reference evidence="1" key="2">
    <citation type="submission" date="2020-09" db="EMBL/GenBank/DDBJ databases">
        <authorList>
            <person name="Sun Q."/>
            <person name="Zhou Y."/>
        </authorList>
    </citation>
    <scope>NUCLEOTIDE SEQUENCE</scope>
    <source>
        <strain evidence="1">CGMCC 1.3617</strain>
    </source>
</reference>
<organism evidence="1 2">
    <name type="scientific">Neoroseomonas lacus</name>
    <dbReference type="NCBI Taxonomy" id="287609"/>
    <lineage>
        <taxon>Bacteria</taxon>
        <taxon>Pseudomonadati</taxon>
        <taxon>Pseudomonadota</taxon>
        <taxon>Alphaproteobacteria</taxon>
        <taxon>Acetobacterales</taxon>
        <taxon>Acetobacteraceae</taxon>
        <taxon>Neoroseomonas</taxon>
    </lineage>
</organism>
<gene>
    <name evidence="1" type="ORF">GCM10011320_35800</name>
</gene>
<keyword evidence="2" id="KW-1185">Reference proteome</keyword>
<sequence length="67" mass="6910">MRLMMAGIIGAVYDPPRSGLPYLAVALASDGEVLASRAAPNGEAAEAFLAMIFAEFAAARGLTVVKK</sequence>
<dbReference type="AlphaFoldDB" id="A0A917NSU1"/>